<evidence type="ECO:0000313" key="2">
    <source>
        <dbReference type="Proteomes" id="UP001210770"/>
    </source>
</evidence>
<sequence>MSIQFSNSFDAAQAVSEITPITACVSMGKYATAQGELIWQRGEIACVRSDSAMFVGKRI</sequence>
<proteinExistence type="predicted"/>
<dbReference type="EMBL" id="CP116423">
    <property type="protein sequence ID" value="WCE70463.1"/>
    <property type="molecule type" value="Genomic_DNA"/>
</dbReference>
<accession>A0AAX3LP79</accession>
<dbReference type="Proteomes" id="UP001210770">
    <property type="component" value="Chromosome"/>
</dbReference>
<dbReference type="RefSeq" id="WP_067265753.1">
    <property type="nucleotide sequence ID" value="NZ_CP116423.1"/>
</dbReference>
<protein>
    <submittedName>
        <fullName evidence="1">Uncharacterized protein</fullName>
    </submittedName>
</protein>
<name>A0AAX3LP79_9RHOB</name>
<evidence type="ECO:0000313" key="1">
    <source>
        <dbReference type="EMBL" id="WCE70463.1"/>
    </source>
</evidence>
<reference evidence="1" key="1">
    <citation type="submission" date="2023-01" db="EMBL/GenBank/DDBJ databases">
        <title>Comparative genomic analysis of cold water coral derived Sulfitobacter faviae: insights into their metabolism and habitat adaptation.</title>
        <authorList>
            <person name="Guo Y."/>
            <person name="Lin S."/>
            <person name="Huang Z."/>
            <person name="Tang K."/>
            <person name="Wang X."/>
        </authorList>
    </citation>
    <scope>NUCLEOTIDE SEQUENCE</scope>
    <source>
        <strain evidence="1">SCSIO W_1865</strain>
    </source>
</reference>
<dbReference type="AlphaFoldDB" id="A0AAX3LP79"/>
<organism evidence="1 2">
    <name type="scientific">Sulfitobacter faviae</name>
    <dbReference type="NCBI Taxonomy" id="1775881"/>
    <lineage>
        <taxon>Bacteria</taxon>
        <taxon>Pseudomonadati</taxon>
        <taxon>Pseudomonadota</taxon>
        <taxon>Alphaproteobacteria</taxon>
        <taxon>Rhodobacterales</taxon>
        <taxon>Roseobacteraceae</taxon>
        <taxon>Sulfitobacter</taxon>
    </lineage>
</organism>
<gene>
    <name evidence="1" type="ORF">PL336_01030</name>
</gene>